<organism evidence="6">
    <name type="scientific">Neisseria leonii</name>
    <dbReference type="NCBI Taxonomy" id="2995413"/>
    <lineage>
        <taxon>Bacteria</taxon>
        <taxon>Pseudomonadati</taxon>
        <taxon>Pseudomonadota</taxon>
        <taxon>Betaproteobacteria</taxon>
        <taxon>Neisseriales</taxon>
        <taxon>Neisseriaceae</taxon>
        <taxon>Neisseria</taxon>
    </lineage>
</organism>
<dbReference type="Proteomes" id="UP001149607">
    <property type="component" value="Chromosome"/>
</dbReference>
<dbReference type="Pfam" id="PF03466">
    <property type="entry name" value="LysR_substrate"/>
    <property type="match status" value="1"/>
</dbReference>
<evidence type="ECO:0000313" key="6">
    <source>
        <dbReference type="EMBL" id="MDD9328707.1"/>
    </source>
</evidence>
<keyword evidence="2" id="KW-0805">Transcription regulation</keyword>
<evidence type="ECO:0000313" key="8">
    <source>
        <dbReference type="Proteomes" id="UP001149607"/>
    </source>
</evidence>
<dbReference type="EMBL" id="JAPQFL010000009">
    <property type="protein sequence ID" value="MDD9328707.1"/>
    <property type="molecule type" value="Genomic_DNA"/>
</dbReference>
<dbReference type="GO" id="GO:0032993">
    <property type="term" value="C:protein-DNA complex"/>
    <property type="evidence" value="ECO:0007669"/>
    <property type="project" value="TreeGrafter"/>
</dbReference>
<keyword evidence="3" id="KW-0238">DNA-binding</keyword>
<evidence type="ECO:0000313" key="7">
    <source>
        <dbReference type="EMBL" id="WWY02302.1"/>
    </source>
</evidence>
<reference evidence="7" key="2">
    <citation type="submission" date="2024-02" db="EMBL/GenBank/DDBJ databases">
        <title>Neisseria leonii sp. nov.</title>
        <authorList>
            <person name="Boutroux M."/>
            <person name="Favre-Rochex S."/>
            <person name="Gorgette O."/>
            <person name="Touak G."/>
            <person name="Muhle E."/>
            <person name="Chesneau O."/>
            <person name="Clermont D."/>
            <person name="Rahi P."/>
        </authorList>
    </citation>
    <scope>NUCLEOTIDE SEQUENCE</scope>
    <source>
        <strain evidence="7">51.81</strain>
    </source>
</reference>
<dbReference type="GO" id="GO:0003700">
    <property type="term" value="F:DNA-binding transcription factor activity"/>
    <property type="evidence" value="ECO:0007669"/>
    <property type="project" value="InterPro"/>
</dbReference>
<dbReference type="PROSITE" id="PS50931">
    <property type="entry name" value="HTH_LYSR"/>
    <property type="match status" value="1"/>
</dbReference>
<feature type="domain" description="HTH lysR-type" evidence="5">
    <location>
        <begin position="6"/>
        <end position="63"/>
    </location>
</feature>
<gene>
    <name evidence="6" type="ORF">ORY91_002145</name>
    <name evidence="7" type="ORF">V9W64_06060</name>
</gene>
<dbReference type="AlphaFoldDB" id="A0A9X4IEY7"/>
<dbReference type="Pfam" id="PF00126">
    <property type="entry name" value="HTH_1"/>
    <property type="match status" value="1"/>
</dbReference>
<evidence type="ECO:0000256" key="1">
    <source>
        <dbReference type="ARBA" id="ARBA00009437"/>
    </source>
</evidence>
<evidence type="ECO:0000256" key="2">
    <source>
        <dbReference type="ARBA" id="ARBA00023015"/>
    </source>
</evidence>
<evidence type="ECO:0000259" key="5">
    <source>
        <dbReference type="PROSITE" id="PS50931"/>
    </source>
</evidence>
<dbReference type="InterPro" id="IPR036390">
    <property type="entry name" value="WH_DNA-bd_sf"/>
</dbReference>
<name>A0A9X4IEY7_9NEIS</name>
<dbReference type="RefSeq" id="WP_274585753.1">
    <property type="nucleotide sequence ID" value="NZ_CP145811.1"/>
</dbReference>
<keyword evidence="8" id="KW-1185">Reference proteome</keyword>
<dbReference type="Gene3D" id="3.40.190.290">
    <property type="match status" value="1"/>
</dbReference>
<dbReference type="SUPFAM" id="SSF46785">
    <property type="entry name" value="Winged helix' DNA-binding domain"/>
    <property type="match status" value="1"/>
</dbReference>
<protein>
    <submittedName>
        <fullName evidence="6">LysR family transcriptional regulator</fullName>
    </submittedName>
</protein>
<dbReference type="SUPFAM" id="SSF53850">
    <property type="entry name" value="Periplasmic binding protein-like II"/>
    <property type="match status" value="1"/>
</dbReference>
<dbReference type="InterPro" id="IPR000847">
    <property type="entry name" value="LysR_HTH_N"/>
</dbReference>
<dbReference type="GO" id="GO:0003677">
    <property type="term" value="F:DNA binding"/>
    <property type="evidence" value="ECO:0007669"/>
    <property type="project" value="UniProtKB-KW"/>
</dbReference>
<dbReference type="Gene3D" id="1.10.10.10">
    <property type="entry name" value="Winged helix-like DNA-binding domain superfamily/Winged helix DNA-binding domain"/>
    <property type="match status" value="1"/>
</dbReference>
<proteinExistence type="inferred from homology"/>
<sequence>MPENEITLRKIEIFLCFIEEGSLGKAADKLGISKVSVHKALHGLEEALRCPLFKHEGRRLMPLSSAFVWAEHCKKIVASVHQAVKETRFSAGFAADELRLGALYSLTVDTIPQIISGLKMRRSSLNIQLTLNSNEHLLAKLERNELDAALIVLEDGISRNFETLPLFQDEIRLAVPQNDPLVRQKEKVGLNRLIQKKFIGLNNGFATRNSSTTLFARAGFVPQTVYEANDIFTLIGMVNAGIGYALLPQRISSVHANSICLLPLAPPFQLAQQVGLVLPKNREHDPNLLALAAECRMLARRRTKDG</sequence>
<dbReference type="PANTHER" id="PTHR30346">
    <property type="entry name" value="TRANSCRIPTIONAL DUAL REGULATOR HCAR-RELATED"/>
    <property type="match status" value="1"/>
</dbReference>
<evidence type="ECO:0000256" key="4">
    <source>
        <dbReference type="ARBA" id="ARBA00023163"/>
    </source>
</evidence>
<dbReference type="InterPro" id="IPR036388">
    <property type="entry name" value="WH-like_DNA-bd_sf"/>
</dbReference>
<reference evidence="6" key="1">
    <citation type="submission" date="2022-10" db="EMBL/GenBank/DDBJ databases">
        <authorList>
            <person name="Boutroux M."/>
        </authorList>
    </citation>
    <scope>NUCLEOTIDE SEQUENCE</scope>
    <source>
        <strain evidence="6">51.81</strain>
    </source>
</reference>
<evidence type="ECO:0000256" key="3">
    <source>
        <dbReference type="ARBA" id="ARBA00023125"/>
    </source>
</evidence>
<keyword evidence="4" id="KW-0804">Transcription</keyword>
<dbReference type="EMBL" id="CP146598">
    <property type="protein sequence ID" value="WWY02302.1"/>
    <property type="molecule type" value="Genomic_DNA"/>
</dbReference>
<dbReference type="PANTHER" id="PTHR30346:SF0">
    <property type="entry name" value="HCA OPERON TRANSCRIPTIONAL ACTIVATOR HCAR"/>
    <property type="match status" value="1"/>
</dbReference>
<accession>A0A9X4IEY7</accession>
<dbReference type="InterPro" id="IPR005119">
    <property type="entry name" value="LysR_subst-bd"/>
</dbReference>
<comment type="similarity">
    <text evidence="1">Belongs to the LysR transcriptional regulatory family.</text>
</comment>